<feature type="binding site" description="covalent" evidence="6">
    <location>
        <position position="49"/>
    </location>
    <ligand>
        <name>heme c</name>
        <dbReference type="ChEBI" id="CHEBI:61717"/>
    </ligand>
</feature>
<dbReference type="AlphaFoldDB" id="A0A2T0U5Z3"/>
<evidence type="ECO:0000256" key="5">
    <source>
        <dbReference type="ARBA" id="ARBA00023004"/>
    </source>
</evidence>
<feature type="binding site" description="covalent" evidence="6">
    <location>
        <position position="101"/>
    </location>
    <ligand>
        <name>heme c</name>
        <dbReference type="ChEBI" id="CHEBI:61717"/>
    </ligand>
</feature>
<keyword evidence="3 6" id="KW-0479">Metal-binding</keyword>
<evidence type="ECO:0000256" key="3">
    <source>
        <dbReference type="ARBA" id="ARBA00022723"/>
    </source>
</evidence>
<dbReference type="Proteomes" id="UP000238034">
    <property type="component" value="Unassembled WGS sequence"/>
</dbReference>
<dbReference type="SUPFAM" id="SSF46626">
    <property type="entry name" value="Cytochrome c"/>
    <property type="match status" value="1"/>
</dbReference>
<dbReference type="GO" id="GO:0009055">
    <property type="term" value="F:electron transfer activity"/>
    <property type="evidence" value="ECO:0007669"/>
    <property type="project" value="InterPro"/>
</dbReference>
<feature type="domain" description="Cytochrome c" evidence="8">
    <location>
        <begin position="35"/>
        <end position="123"/>
    </location>
</feature>
<protein>
    <submittedName>
        <fullName evidence="9">Cytochrome c</fullName>
    </submittedName>
</protein>
<dbReference type="GO" id="GO:0020037">
    <property type="term" value="F:heme binding"/>
    <property type="evidence" value="ECO:0007669"/>
    <property type="project" value="InterPro"/>
</dbReference>
<dbReference type="InterPro" id="IPR009056">
    <property type="entry name" value="Cyt_c-like_dom"/>
</dbReference>
<accession>A0A2T0U5Z3</accession>
<evidence type="ECO:0000313" key="9">
    <source>
        <dbReference type="EMBL" id="PRY53327.1"/>
    </source>
</evidence>
<keyword evidence="4" id="KW-0249">Electron transport</keyword>
<feature type="chain" id="PRO_5015655165" evidence="7">
    <location>
        <begin position="22"/>
        <end position="135"/>
    </location>
</feature>
<dbReference type="PROSITE" id="PS51257">
    <property type="entry name" value="PROKAR_LIPOPROTEIN"/>
    <property type="match status" value="1"/>
</dbReference>
<dbReference type="InterPro" id="IPR002324">
    <property type="entry name" value="Cyt_c_ID"/>
</dbReference>
<dbReference type="RefSeq" id="WP_106292890.1">
    <property type="nucleotide sequence ID" value="NZ_PVTH01000004.1"/>
</dbReference>
<keyword evidence="1" id="KW-0813">Transport</keyword>
<comment type="PTM">
    <text evidence="6">Binds 1 heme c group covalently per subunit.</text>
</comment>
<dbReference type="PRINTS" id="PR00606">
    <property type="entry name" value="CYTCHROMECID"/>
</dbReference>
<evidence type="ECO:0000256" key="6">
    <source>
        <dbReference type="PIRSR" id="PIRSR602324-1"/>
    </source>
</evidence>
<keyword evidence="7" id="KW-0732">Signal</keyword>
<evidence type="ECO:0000256" key="7">
    <source>
        <dbReference type="SAM" id="SignalP"/>
    </source>
</evidence>
<name>A0A2T0U5Z3_9SPHI</name>
<gene>
    <name evidence="9" type="ORF">B0I27_104338</name>
</gene>
<feature type="signal peptide" evidence="7">
    <location>
        <begin position="1"/>
        <end position="21"/>
    </location>
</feature>
<comment type="caution">
    <text evidence="9">The sequence shown here is derived from an EMBL/GenBank/DDBJ whole genome shotgun (WGS) entry which is preliminary data.</text>
</comment>
<dbReference type="Gene3D" id="1.10.760.10">
    <property type="entry name" value="Cytochrome c-like domain"/>
    <property type="match status" value="1"/>
</dbReference>
<dbReference type="InterPro" id="IPR036909">
    <property type="entry name" value="Cyt_c-like_dom_sf"/>
</dbReference>
<proteinExistence type="predicted"/>
<evidence type="ECO:0000256" key="4">
    <source>
        <dbReference type="ARBA" id="ARBA00022982"/>
    </source>
</evidence>
<evidence type="ECO:0000256" key="1">
    <source>
        <dbReference type="ARBA" id="ARBA00022448"/>
    </source>
</evidence>
<sequence>MIKLTHLALASLIFASCNSSSGPESKAAAEKGDTIQFAKGKMLFKREDCGGCHAENQTIIGPSFRHLAGEYPPTEANIAHLAHIIQVGVKPNQGVWGGREMPPHPKISREEAEEIVKYMLSFPADPDKPFLYNTK</sequence>
<evidence type="ECO:0000313" key="10">
    <source>
        <dbReference type="Proteomes" id="UP000238034"/>
    </source>
</evidence>
<organism evidence="9 10">
    <name type="scientific">Arcticibacter pallidicorallinus</name>
    <dbReference type="NCBI Taxonomy" id="1259464"/>
    <lineage>
        <taxon>Bacteria</taxon>
        <taxon>Pseudomonadati</taxon>
        <taxon>Bacteroidota</taxon>
        <taxon>Sphingobacteriia</taxon>
        <taxon>Sphingobacteriales</taxon>
        <taxon>Sphingobacteriaceae</taxon>
        <taxon>Arcticibacter</taxon>
    </lineage>
</organism>
<keyword evidence="5 6" id="KW-0408">Iron</keyword>
<evidence type="ECO:0000256" key="2">
    <source>
        <dbReference type="ARBA" id="ARBA00022617"/>
    </source>
</evidence>
<evidence type="ECO:0000259" key="8">
    <source>
        <dbReference type="PROSITE" id="PS51007"/>
    </source>
</evidence>
<dbReference type="GO" id="GO:0005506">
    <property type="term" value="F:iron ion binding"/>
    <property type="evidence" value="ECO:0007669"/>
    <property type="project" value="InterPro"/>
</dbReference>
<dbReference type="OrthoDB" id="9814063at2"/>
<feature type="binding site" description="covalent" evidence="6">
    <location>
        <position position="53"/>
    </location>
    <ligand>
        <name>heme c</name>
        <dbReference type="ChEBI" id="CHEBI:61717"/>
    </ligand>
</feature>
<dbReference type="PROSITE" id="PS51007">
    <property type="entry name" value="CYTC"/>
    <property type="match status" value="1"/>
</dbReference>
<dbReference type="Pfam" id="PF00034">
    <property type="entry name" value="Cytochrom_C"/>
    <property type="match status" value="1"/>
</dbReference>
<keyword evidence="10" id="KW-1185">Reference proteome</keyword>
<reference evidence="9 10" key="1">
    <citation type="submission" date="2018-03" db="EMBL/GenBank/DDBJ databases">
        <title>Genomic Encyclopedia of Type Strains, Phase III (KMG-III): the genomes of soil and plant-associated and newly described type strains.</title>
        <authorList>
            <person name="Whitman W."/>
        </authorList>
    </citation>
    <scope>NUCLEOTIDE SEQUENCE [LARGE SCALE GENOMIC DNA]</scope>
    <source>
        <strain evidence="9 10">CGMCC 1.9313</strain>
    </source>
</reference>
<dbReference type="EMBL" id="PVTH01000004">
    <property type="protein sequence ID" value="PRY53327.1"/>
    <property type="molecule type" value="Genomic_DNA"/>
</dbReference>
<keyword evidence="2 6" id="KW-0349">Heme</keyword>